<dbReference type="STRING" id="1176198.SAMN05444716_105207"/>
<dbReference type="AlphaFoldDB" id="A0A1I6U2A6"/>
<reference evidence="3" key="1">
    <citation type="submission" date="2016-10" db="EMBL/GenBank/DDBJ databases">
        <authorList>
            <person name="Varghese N."/>
            <person name="Submissions S."/>
        </authorList>
    </citation>
    <scope>NUCLEOTIDE SEQUENCE [LARGE SCALE GENOMIC DNA]</scope>
    <source>
        <strain evidence="3">CGMCC 4.7047</strain>
    </source>
</reference>
<keyword evidence="3" id="KW-1185">Reference proteome</keyword>
<gene>
    <name evidence="2" type="ORF">SAMN05444716_105207</name>
</gene>
<organism evidence="2 3">
    <name type="scientific">Streptomyces harbinensis</name>
    <dbReference type="NCBI Taxonomy" id="1176198"/>
    <lineage>
        <taxon>Bacteria</taxon>
        <taxon>Bacillati</taxon>
        <taxon>Actinomycetota</taxon>
        <taxon>Actinomycetes</taxon>
        <taxon>Kitasatosporales</taxon>
        <taxon>Streptomycetaceae</taxon>
        <taxon>Streptomyces</taxon>
    </lineage>
</organism>
<dbReference type="Proteomes" id="UP000198873">
    <property type="component" value="Unassembled WGS sequence"/>
</dbReference>
<protein>
    <submittedName>
        <fullName evidence="2">CHAT domain-containing protein</fullName>
    </submittedName>
</protein>
<proteinExistence type="predicted"/>
<evidence type="ECO:0000313" key="2">
    <source>
        <dbReference type="EMBL" id="SFS95552.1"/>
    </source>
</evidence>
<dbReference type="InterPro" id="IPR024983">
    <property type="entry name" value="CHAT_dom"/>
</dbReference>
<dbReference type="RefSeq" id="WP_093843435.1">
    <property type="nucleotide sequence ID" value="NZ_FPAB01000005.1"/>
</dbReference>
<evidence type="ECO:0000313" key="3">
    <source>
        <dbReference type="Proteomes" id="UP000198873"/>
    </source>
</evidence>
<dbReference type="Pfam" id="PF12770">
    <property type="entry name" value="CHAT"/>
    <property type="match status" value="1"/>
</dbReference>
<feature type="domain" description="CHAT" evidence="1">
    <location>
        <begin position="75"/>
        <end position="399"/>
    </location>
</feature>
<dbReference type="EMBL" id="FPAB01000005">
    <property type="protein sequence ID" value="SFS95552.1"/>
    <property type="molecule type" value="Genomic_DNA"/>
</dbReference>
<accession>A0A1I6U2A6</accession>
<evidence type="ECO:0000259" key="1">
    <source>
        <dbReference type="Pfam" id="PF12770"/>
    </source>
</evidence>
<name>A0A1I6U2A6_9ACTN</name>
<sequence>MVTAPAAPTALVRFADAGDLYVTWRWTHALDSPGVTVIPRAQVTDAMAALTAARPGAPDGHLAAYTTELDLAARLARTLVPYGLALNLHQYLQRGVRPLLRIQPAPSIARVPWELLALDSDPEIRLLEVADVSALAPASVVHAPARVRRPWSAGRELPLVAVLDPRVPGFGAGSRLGSVLGPVDPGAPLVRRLAEHARAGRLRLPVPGEATSLFRRADTDRDWLSAALRAGASRLLYTGHVTAADPAAGSSEDARLHLSCPATLPGHAPALRGHRPLAAKDLLLDPARWPMPGRVALIACESGGDPRFADALGLTSATLHAGAELVTATRWPLPTDHALALAGADPAARPLQEAIRAIDTAHESEDPVRALAGWQRERLTAWRRERTIEHAPLLWGAFTTTTG</sequence>